<keyword evidence="3" id="KW-0805">Transcription regulation</keyword>
<dbReference type="PANTHER" id="PTHR46796">
    <property type="entry name" value="HTH-TYPE TRANSCRIPTIONAL ACTIVATOR RHAS-RELATED"/>
    <property type="match status" value="1"/>
</dbReference>
<evidence type="ECO:0000313" key="9">
    <source>
        <dbReference type="Proteomes" id="UP000199515"/>
    </source>
</evidence>
<dbReference type="SUPFAM" id="SSF57884">
    <property type="entry name" value="Ada DNA repair protein, N-terminal domain (N-Ada 10)"/>
    <property type="match status" value="1"/>
</dbReference>
<evidence type="ECO:0000256" key="3">
    <source>
        <dbReference type="ARBA" id="ARBA00023015"/>
    </source>
</evidence>
<dbReference type="SMART" id="SM00342">
    <property type="entry name" value="HTH_ARAC"/>
    <property type="match status" value="1"/>
</dbReference>
<gene>
    <name evidence="8" type="ORF">SAMN05421504_102130</name>
</gene>
<organism evidence="8 9">
    <name type="scientific">Amycolatopsis xylanica</name>
    <dbReference type="NCBI Taxonomy" id="589385"/>
    <lineage>
        <taxon>Bacteria</taxon>
        <taxon>Bacillati</taxon>
        <taxon>Actinomycetota</taxon>
        <taxon>Actinomycetes</taxon>
        <taxon>Pseudonocardiales</taxon>
        <taxon>Pseudonocardiaceae</taxon>
        <taxon>Amycolatopsis</taxon>
    </lineage>
</organism>
<dbReference type="RefSeq" id="WP_091288067.1">
    <property type="nucleotide sequence ID" value="NZ_FNON01000002.1"/>
</dbReference>
<evidence type="ECO:0000256" key="1">
    <source>
        <dbReference type="ARBA" id="ARBA00001947"/>
    </source>
</evidence>
<dbReference type="EMBL" id="FNON01000002">
    <property type="protein sequence ID" value="SDX04324.1"/>
    <property type="molecule type" value="Genomic_DNA"/>
</dbReference>
<keyword evidence="9" id="KW-1185">Reference proteome</keyword>
<dbReference type="SMART" id="SM01009">
    <property type="entry name" value="AlkA_N"/>
    <property type="match status" value="1"/>
</dbReference>
<dbReference type="GO" id="GO:0043565">
    <property type="term" value="F:sequence-specific DNA binding"/>
    <property type="evidence" value="ECO:0007669"/>
    <property type="project" value="InterPro"/>
</dbReference>
<dbReference type="InterPro" id="IPR018060">
    <property type="entry name" value="HTH_AraC"/>
</dbReference>
<dbReference type="Pfam" id="PF12833">
    <property type="entry name" value="HTH_18"/>
    <property type="match status" value="1"/>
</dbReference>
<evidence type="ECO:0000256" key="5">
    <source>
        <dbReference type="ARBA" id="ARBA00023159"/>
    </source>
</evidence>
<dbReference type="SUPFAM" id="SSF46689">
    <property type="entry name" value="Homeodomain-like"/>
    <property type="match status" value="1"/>
</dbReference>
<proteinExistence type="predicted"/>
<dbReference type="STRING" id="589385.SAMN05421504_102130"/>
<reference evidence="8 9" key="1">
    <citation type="submission" date="2016-10" db="EMBL/GenBank/DDBJ databases">
        <authorList>
            <person name="de Groot N.N."/>
        </authorList>
    </citation>
    <scope>NUCLEOTIDE SEQUENCE [LARGE SCALE GENOMIC DNA]</scope>
    <source>
        <strain evidence="8 9">CPCC 202699</strain>
    </source>
</reference>
<keyword evidence="5" id="KW-0010">Activator</keyword>
<dbReference type="OrthoDB" id="9811249at2"/>
<protein>
    <submittedName>
        <fullName evidence="8">AraC family transcriptional regulator, regulatory protein of adaptative response / DNA-3-methyladenine glycosylase II</fullName>
    </submittedName>
</protein>
<comment type="cofactor">
    <cofactor evidence="1">
        <name>Zn(2+)</name>
        <dbReference type="ChEBI" id="CHEBI:29105"/>
    </cofactor>
</comment>
<dbReference type="GO" id="GO:0032259">
    <property type="term" value="P:methylation"/>
    <property type="evidence" value="ECO:0007669"/>
    <property type="project" value="UniProtKB-KW"/>
</dbReference>
<evidence type="ECO:0000313" key="8">
    <source>
        <dbReference type="EMBL" id="SDX04324.1"/>
    </source>
</evidence>
<dbReference type="Gene3D" id="3.40.10.10">
    <property type="entry name" value="DNA Methylphosphotriester Repair Domain"/>
    <property type="match status" value="1"/>
</dbReference>
<evidence type="ECO:0000256" key="4">
    <source>
        <dbReference type="ARBA" id="ARBA00023125"/>
    </source>
</evidence>
<accession>A0A1H2YI74</accession>
<name>A0A1H2YI74_9PSEU</name>
<evidence type="ECO:0000256" key="2">
    <source>
        <dbReference type="ARBA" id="ARBA00022603"/>
    </source>
</evidence>
<dbReference type="Pfam" id="PF02805">
    <property type="entry name" value="Ada_Zn_binding"/>
    <property type="match status" value="1"/>
</dbReference>
<dbReference type="GO" id="GO:0006281">
    <property type="term" value="P:DNA repair"/>
    <property type="evidence" value="ECO:0007669"/>
    <property type="project" value="InterPro"/>
</dbReference>
<dbReference type="InterPro" id="IPR050204">
    <property type="entry name" value="AraC_XylS_family_regulators"/>
</dbReference>
<keyword evidence="4" id="KW-0238">DNA-binding</keyword>
<dbReference type="InterPro" id="IPR037046">
    <property type="entry name" value="AlkA_N_sf"/>
</dbReference>
<keyword evidence="6" id="KW-0804">Transcription</keyword>
<dbReference type="InterPro" id="IPR035451">
    <property type="entry name" value="Ada-like_dom_sf"/>
</dbReference>
<dbReference type="AlphaFoldDB" id="A0A1H2YI74"/>
<keyword evidence="2" id="KW-0808">Transferase</keyword>
<dbReference type="SUPFAM" id="SSF55945">
    <property type="entry name" value="TATA-box binding protein-like"/>
    <property type="match status" value="1"/>
</dbReference>
<dbReference type="Gene3D" id="1.10.10.60">
    <property type="entry name" value="Homeodomain-like"/>
    <property type="match status" value="1"/>
</dbReference>
<dbReference type="InterPro" id="IPR009057">
    <property type="entry name" value="Homeodomain-like_sf"/>
</dbReference>
<sequence>MTTYSAVITTGIYCRPGCGAKPLPRNNITFEHAAAAEAAGFRACLRCRPYRVAGPVGSDAPELVCRAVQLIIGGALDHGGTETALAERVGLSSRHLRRLFLRHLGASPDQLARSRRAHFARRLLDDSDLTVLDVAFASGFGSLRQFNRTMREVFRASPTDLRDRRRRADRLVADGGLALRLPFLPGYDWPAMLDLLAGWAIPGVESIEDSTYRRTITIHDAPGLLEISPGGTDHLLLRAHLPYWEDLIHVVDGAARIVGLDADHSAGAAALLGDPVVGPLVRARPGLSVPGAWSGYEVAMRVMLGDDVAEFVKVHGSPAPGLPGGLTHTFPPPEGELGAVDHGSTVDELAALPGVSLAQANQIAYRLGCRTAFPLDGASARWHPWQALAATHLISAGPRS</sequence>
<dbReference type="Proteomes" id="UP000199515">
    <property type="component" value="Unassembled WGS sequence"/>
</dbReference>
<dbReference type="Pfam" id="PF06029">
    <property type="entry name" value="AlkA_N"/>
    <property type="match status" value="1"/>
</dbReference>
<dbReference type="PANTHER" id="PTHR46796:SF6">
    <property type="entry name" value="ARAC SUBFAMILY"/>
    <property type="match status" value="1"/>
</dbReference>
<dbReference type="InterPro" id="IPR010316">
    <property type="entry name" value="AlkA_N"/>
</dbReference>
<dbReference type="Gene3D" id="3.30.310.20">
    <property type="entry name" value="DNA-3-methyladenine glycosylase AlkA, N-terminal domain"/>
    <property type="match status" value="1"/>
</dbReference>
<dbReference type="GO" id="GO:0008270">
    <property type="term" value="F:zinc ion binding"/>
    <property type="evidence" value="ECO:0007669"/>
    <property type="project" value="InterPro"/>
</dbReference>
<evidence type="ECO:0000259" key="7">
    <source>
        <dbReference type="PROSITE" id="PS01124"/>
    </source>
</evidence>
<keyword evidence="2" id="KW-0489">Methyltransferase</keyword>
<evidence type="ECO:0000256" key="6">
    <source>
        <dbReference type="ARBA" id="ARBA00023163"/>
    </source>
</evidence>
<dbReference type="PROSITE" id="PS01124">
    <property type="entry name" value="HTH_ARAC_FAMILY_2"/>
    <property type="match status" value="1"/>
</dbReference>
<dbReference type="InterPro" id="IPR004026">
    <property type="entry name" value="Ada_DNA_repair_Zn-bd"/>
</dbReference>
<feature type="domain" description="HTH araC/xylS-type" evidence="7">
    <location>
        <begin position="66"/>
        <end position="164"/>
    </location>
</feature>
<dbReference type="GO" id="GO:0008168">
    <property type="term" value="F:methyltransferase activity"/>
    <property type="evidence" value="ECO:0007669"/>
    <property type="project" value="UniProtKB-KW"/>
</dbReference>
<dbReference type="GO" id="GO:0003700">
    <property type="term" value="F:DNA-binding transcription factor activity"/>
    <property type="evidence" value="ECO:0007669"/>
    <property type="project" value="InterPro"/>
</dbReference>